<gene>
    <name evidence="2" type="ORF">SSLN_LOCUS12421</name>
</gene>
<evidence type="ECO:0000313" key="4">
    <source>
        <dbReference type="WBParaSite" id="SSLN_0001288801-mRNA-1"/>
    </source>
</evidence>
<feature type="region of interest" description="Disordered" evidence="1">
    <location>
        <begin position="1"/>
        <end position="44"/>
    </location>
</feature>
<protein>
    <submittedName>
        <fullName evidence="2 4">Uncharacterized protein</fullName>
    </submittedName>
</protein>
<accession>A0A183T7H3</accession>
<feature type="compositionally biased region" description="Basic and acidic residues" evidence="1">
    <location>
        <begin position="10"/>
        <end position="19"/>
    </location>
</feature>
<dbReference type="EMBL" id="UYSU01037256">
    <property type="protein sequence ID" value="VDL98806.1"/>
    <property type="molecule type" value="Genomic_DNA"/>
</dbReference>
<organism evidence="4">
    <name type="scientific">Schistocephalus solidus</name>
    <name type="common">Tapeworm</name>
    <dbReference type="NCBI Taxonomy" id="70667"/>
    <lineage>
        <taxon>Eukaryota</taxon>
        <taxon>Metazoa</taxon>
        <taxon>Spiralia</taxon>
        <taxon>Lophotrochozoa</taxon>
        <taxon>Platyhelminthes</taxon>
        <taxon>Cestoda</taxon>
        <taxon>Eucestoda</taxon>
        <taxon>Diphyllobothriidea</taxon>
        <taxon>Diphyllobothriidae</taxon>
        <taxon>Schistocephalus</taxon>
    </lineage>
</organism>
<evidence type="ECO:0000313" key="2">
    <source>
        <dbReference type="EMBL" id="VDL98806.1"/>
    </source>
</evidence>
<evidence type="ECO:0000256" key="1">
    <source>
        <dbReference type="SAM" id="MobiDB-lite"/>
    </source>
</evidence>
<sequence length="96" mass="10814">MRPPGSPPPRSKERHEGHQHPGPTPPMPRPFQHARAVNETTTRESAWSDIFGRNAPTIRKLQLLRQILATLLRTPRVADQWTGSQTTMAPPDPLIQ</sequence>
<reference evidence="2 3" key="2">
    <citation type="submission" date="2018-11" db="EMBL/GenBank/DDBJ databases">
        <authorList>
            <consortium name="Pathogen Informatics"/>
        </authorList>
    </citation>
    <scope>NUCLEOTIDE SEQUENCE [LARGE SCALE GENOMIC DNA]</scope>
    <source>
        <strain evidence="2 3">NST_G2</strain>
    </source>
</reference>
<dbReference type="WBParaSite" id="SSLN_0001288801-mRNA-1">
    <property type="protein sequence ID" value="SSLN_0001288801-mRNA-1"/>
    <property type="gene ID" value="SSLN_0001288801"/>
</dbReference>
<dbReference type="Proteomes" id="UP000275846">
    <property type="component" value="Unassembled WGS sequence"/>
</dbReference>
<evidence type="ECO:0000313" key="3">
    <source>
        <dbReference type="Proteomes" id="UP000275846"/>
    </source>
</evidence>
<reference evidence="4" key="1">
    <citation type="submission" date="2016-06" db="UniProtKB">
        <authorList>
            <consortium name="WormBaseParasite"/>
        </authorList>
    </citation>
    <scope>IDENTIFICATION</scope>
</reference>
<keyword evidence="3" id="KW-1185">Reference proteome</keyword>
<name>A0A183T7H3_SCHSO</name>
<proteinExistence type="predicted"/>
<dbReference type="AlphaFoldDB" id="A0A183T7H3"/>